<reference evidence="8 9" key="1">
    <citation type="journal article" date="2019" name="Sci. Rep.">
        <title>Comparative genomics of chytrid fungi reveal insights into the obligate biotrophic and pathogenic lifestyle of Synchytrium endobioticum.</title>
        <authorList>
            <person name="van de Vossenberg B.T.L.H."/>
            <person name="Warris S."/>
            <person name="Nguyen H.D.T."/>
            <person name="van Gent-Pelzer M.P.E."/>
            <person name="Joly D.L."/>
            <person name="van de Geest H.C."/>
            <person name="Bonants P.J.M."/>
            <person name="Smith D.S."/>
            <person name="Levesque C.A."/>
            <person name="van der Lee T.A.J."/>
        </authorList>
    </citation>
    <scope>NUCLEOTIDE SEQUENCE [LARGE SCALE GENOMIC DNA]</scope>
    <source>
        <strain evidence="8 9">JEL517</strain>
    </source>
</reference>
<organism evidence="8 9">
    <name type="scientific">Synchytrium microbalum</name>
    <dbReference type="NCBI Taxonomy" id="1806994"/>
    <lineage>
        <taxon>Eukaryota</taxon>
        <taxon>Fungi</taxon>
        <taxon>Fungi incertae sedis</taxon>
        <taxon>Chytridiomycota</taxon>
        <taxon>Chytridiomycota incertae sedis</taxon>
        <taxon>Chytridiomycetes</taxon>
        <taxon>Synchytriales</taxon>
        <taxon>Synchytriaceae</taxon>
        <taxon>Synchytrium</taxon>
    </lineage>
</organism>
<sequence>MVVPTTQDRVQVHVPSARKTLVQTGPKSQGLDYTPARGLRVQPKKYSGSLDQFESFKPTPNIGLEFKDLQLANLSDRQIEDLSILVSQYGVVFLRAQSITAEQQLEFGRKIATPKGTLHVHPLTFKTTGSALDEISVISNELPSKEYSDDGPASDGWHADITFEKTPSNYAALQINDGPETGGDTLFSSGYAAYDRLSAPLKKFLEGLTAIHNADFFKNVASERGSEIRTDRGADNTGFDLTAVHPVVRTNPVTGWKSLFVNKGFTKKIVELRKDESDAVLAYLFNHIAGGHDFNVRFKWGTGDIAIWDNRSVFHTATKDFDPSILRRGNRVVPLGEKPYFDPSSSSRSESIRVSKL</sequence>
<protein>
    <recommendedName>
        <fullName evidence="7">TauD/TfdA-like domain-containing protein</fullName>
    </recommendedName>
</protein>
<feature type="region of interest" description="Disordered" evidence="6">
    <location>
        <begin position="338"/>
        <end position="357"/>
    </location>
</feature>
<dbReference type="RefSeq" id="XP_031022126.1">
    <property type="nucleotide sequence ID" value="XM_031171901.1"/>
</dbReference>
<proteinExistence type="inferred from homology"/>
<comment type="similarity">
    <text evidence="1">Belongs to the TfdA dioxygenase family.</text>
</comment>
<evidence type="ECO:0000256" key="1">
    <source>
        <dbReference type="ARBA" id="ARBA00005896"/>
    </source>
</evidence>
<dbReference type="OrthoDB" id="10257314at2759"/>
<keyword evidence="3" id="KW-0223">Dioxygenase</keyword>
<evidence type="ECO:0000313" key="8">
    <source>
        <dbReference type="EMBL" id="TPX30465.1"/>
    </source>
</evidence>
<dbReference type="Proteomes" id="UP000319731">
    <property type="component" value="Unassembled WGS sequence"/>
</dbReference>
<dbReference type="InterPro" id="IPR051323">
    <property type="entry name" value="AtsK-like"/>
</dbReference>
<dbReference type="SUPFAM" id="SSF51197">
    <property type="entry name" value="Clavaminate synthase-like"/>
    <property type="match status" value="1"/>
</dbReference>
<dbReference type="EMBL" id="QEAO01000069">
    <property type="protein sequence ID" value="TPX30465.1"/>
    <property type="molecule type" value="Genomic_DNA"/>
</dbReference>
<evidence type="ECO:0000256" key="6">
    <source>
        <dbReference type="SAM" id="MobiDB-lite"/>
    </source>
</evidence>
<dbReference type="InterPro" id="IPR042098">
    <property type="entry name" value="TauD-like_sf"/>
</dbReference>
<dbReference type="Gene3D" id="3.60.130.10">
    <property type="entry name" value="Clavaminate synthase-like"/>
    <property type="match status" value="1"/>
</dbReference>
<dbReference type="InterPro" id="IPR003819">
    <property type="entry name" value="TauD/TfdA-like"/>
</dbReference>
<dbReference type="GO" id="GO:0046872">
    <property type="term" value="F:metal ion binding"/>
    <property type="evidence" value="ECO:0007669"/>
    <property type="project" value="UniProtKB-KW"/>
</dbReference>
<evidence type="ECO:0000256" key="2">
    <source>
        <dbReference type="ARBA" id="ARBA00022723"/>
    </source>
</evidence>
<dbReference type="AlphaFoldDB" id="A0A507BYQ1"/>
<gene>
    <name evidence="8" type="ORF">SmJEL517_g05975</name>
</gene>
<dbReference type="PANTHER" id="PTHR30468">
    <property type="entry name" value="ALPHA-KETOGLUTARATE-DEPENDENT SULFONATE DIOXYGENASE"/>
    <property type="match status" value="1"/>
</dbReference>
<keyword evidence="2" id="KW-0479">Metal-binding</keyword>
<evidence type="ECO:0000256" key="5">
    <source>
        <dbReference type="ARBA" id="ARBA00023004"/>
    </source>
</evidence>
<evidence type="ECO:0000256" key="4">
    <source>
        <dbReference type="ARBA" id="ARBA00023002"/>
    </source>
</evidence>
<dbReference type="PANTHER" id="PTHR30468:SF10">
    <property type="entry name" value="TAUD_TFDA-LIKE DOMAIN-CONTAINING PROTEIN"/>
    <property type="match status" value="1"/>
</dbReference>
<keyword evidence="4" id="KW-0560">Oxidoreductase</keyword>
<dbReference type="STRING" id="1806994.A0A507BYQ1"/>
<dbReference type="Pfam" id="PF02668">
    <property type="entry name" value="TauD"/>
    <property type="match status" value="1"/>
</dbReference>
<keyword evidence="9" id="KW-1185">Reference proteome</keyword>
<keyword evidence="5" id="KW-0408">Iron</keyword>
<accession>A0A507BYQ1</accession>
<dbReference type="GO" id="GO:0016706">
    <property type="term" value="F:2-oxoglutarate-dependent dioxygenase activity"/>
    <property type="evidence" value="ECO:0007669"/>
    <property type="project" value="TreeGrafter"/>
</dbReference>
<evidence type="ECO:0000256" key="3">
    <source>
        <dbReference type="ARBA" id="ARBA00022964"/>
    </source>
</evidence>
<comment type="caution">
    <text evidence="8">The sequence shown here is derived from an EMBL/GenBank/DDBJ whole genome shotgun (WGS) entry which is preliminary data.</text>
</comment>
<evidence type="ECO:0000259" key="7">
    <source>
        <dbReference type="Pfam" id="PF02668"/>
    </source>
</evidence>
<dbReference type="GeneID" id="42007198"/>
<evidence type="ECO:0000313" key="9">
    <source>
        <dbReference type="Proteomes" id="UP000319731"/>
    </source>
</evidence>
<feature type="domain" description="TauD/TfdA-like" evidence="7">
    <location>
        <begin position="57"/>
        <end position="330"/>
    </location>
</feature>
<dbReference type="GO" id="GO:0005737">
    <property type="term" value="C:cytoplasm"/>
    <property type="evidence" value="ECO:0007669"/>
    <property type="project" value="TreeGrafter"/>
</dbReference>
<name>A0A507BYQ1_9FUNG</name>